<dbReference type="Proteomes" id="UP000233837">
    <property type="component" value="Unassembled WGS sequence"/>
</dbReference>
<dbReference type="Gene3D" id="2.120.10.80">
    <property type="entry name" value="Kelch-type beta propeller"/>
    <property type="match status" value="1"/>
</dbReference>
<organism evidence="2 3">
    <name type="scientific">Dendrobium catenatum</name>
    <dbReference type="NCBI Taxonomy" id="906689"/>
    <lineage>
        <taxon>Eukaryota</taxon>
        <taxon>Viridiplantae</taxon>
        <taxon>Streptophyta</taxon>
        <taxon>Embryophyta</taxon>
        <taxon>Tracheophyta</taxon>
        <taxon>Spermatophyta</taxon>
        <taxon>Magnoliopsida</taxon>
        <taxon>Liliopsida</taxon>
        <taxon>Asparagales</taxon>
        <taxon>Orchidaceae</taxon>
        <taxon>Epidendroideae</taxon>
        <taxon>Malaxideae</taxon>
        <taxon>Dendrobiinae</taxon>
        <taxon>Dendrobium</taxon>
    </lineage>
</organism>
<dbReference type="InterPro" id="IPR006652">
    <property type="entry name" value="Kelch_1"/>
</dbReference>
<dbReference type="EMBL" id="KZ503041">
    <property type="protein sequence ID" value="PKU69309.1"/>
    <property type="molecule type" value="Genomic_DNA"/>
</dbReference>
<feature type="domain" description="F-box" evidence="1">
    <location>
        <begin position="33"/>
        <end position="72"/>
    </location>
</feature>
<keyword evidence="3" id="KW-1185">Reference proteome</keyword>
<reference evidence="2 3" key="2">
    <citation type="journal article" date="2017" name="Nature">
        <title>The Apostasia genome and the evolution of orchids.</title>
        <authorList>
            <person name="Zhang G.Q."/>
            <person name="Liu K.W."/>
            <person name="Li Z."/>
            <person name="Lohaus R."/>
            <person name="Hsiao Y.Y."/>
            <person name="Niu S.C."/>
            <person name="Wang J.Y."/>
            <person name="Lin Y.C."/>
            <person name="Xu Q."/>
            <person name="Chen L.J."/>
            <person name="Yoshida K."/>
            <person name="Fujiwara S."/>
            <person name="Wang Z.W."/>
            <person name="Zhang Y.Q."/>
            <person name="Mitsuda N."/>
            <person name="Wang M."/>
            <person name="Liu G.H."/>
            <person name="Pecoraro L."/>
            <person name="Huang H.X."/>
            <person name="Xiao X.J."/>
            <person name="Lin M."/>
            <person name="Wu X.Y."/>
            <person name="Wu W.L."/>
            <person name="Chen Y.Y."/>
            <person name="Chang S.B."/>
            <person name="Sakamoto S."/>
            <person name="Ohme-Takagi M."/>
            <person name="Yagi M."/>
            <person name="Zeng S.J."/>
            <person name="Shen C.Y."/>
            <person name="Yeh C.M."/>
            <person name="Luo Y.B."/>
            <person name="Tsai W.C."/>
            <person name="Van de Peer Y."/>
            <person name="Liu Z.J."/>
        </authorList>
    </citation>
    <scope>NUCLEOTIDE SEQUENCE [LARGE SCALE GENOMIC DNA]</scope>
    <source>
        <tissue evidence="2">The whole plant</tissue>
    </source>
</reference>
<dbReference type="PANTHER" id="PTHR46407:SF3">
    <property type="entry name" value="OS02G0208700 PROTEIN"/>
    <property type="match status" value="1"/>
</dbReference>
<name>A0A2I0W0X1_9ASPA</name>
<protein>
    <submittedName>
        <fullName evidence="2">F-box/kelch-repeat protein</fullName>
    </submittedName>
</protein>
<dbReference type="Pfam" id="PF01344">
    <property type="entry name" value="Kelch_1"/>
    <property type="match status" value="1"/>
</dbReference>
<dbReference type="InterPro" id="IPR015915">
    <property type="entry name" value="Kelch-typ_b-propeller"/>
</dbReference>
<evidence type="ECO:0000259" key="1">
    <source>
        <dbReference type="Pfam" id="PF00646"/>
    </source>
</evidence>
<dbReference type="SUPFAM" id="SSF117281">
    <property type="entry name" value="Kelch motif"/>
    <property type="match status" value="1"/>
</dbReference>
<dbReference type="InterPro" id="IPR036047">
    <property type="entry name" value="F-box-like_dom_sf"/>
</dbReference>
<dbReference type="InterPro" id="IPR044595">
    <property type="entry name" value="KMD1-4"/>
</dbReference>
<dbReference type="Gene3D" id="1.20.1280.50">
    <property type="match status" value="1"/>
</dbReference>
<evidence type="ECO:0000313" key="3">
    <source>
        <dbReference type="Proteomes" id="UP000233837"/>
    </source>
</evidence>
<dbReference type="Pfam" id="PF00646">
    <property type="entry name" value="F-box"/>
    <property type="match status" value="1"/>
</dbReference>
<dbReference type="GO" id="GO:2000762">
    <property type="term" value="P:regulation of phenylpropanoid metabolic process"/>
    <property type="evidence" value="ECO:0007669"/>
    <property type="project" value="InterPro"/>
</dbReference>
<gene>
    <name evidence="2" type="ORF">MA16_Dca002579</name>
</gene>
<reference evidence="2 3" key="1">
    <citation type="journal article" date="2016" name="Sci. Rep.">
        <title>The Dendrobium catenatum Lindl. genome sequence provides insights into polysaccharide synthase, floral development and adaptive evolution.</title>
        <authorList>
            <person name="Zhang G.Q."/>
            <person name="Xu Q."/>
            <person name="Bian C."/>
            <person name="Tsai W.C."/>
            <person name="Yeh C.M."/>
            <person name="Liu K.W."/>
            <person name="Yoshida K."/>
            <person name="Zhang L.S."/>
            <person name="Chang S.B."/>
            <person name="Chen F."/>
            <person name="Shi Y."/>
            <person name="Su Y.Y."/>
            <person name="Zhang Y.Q."/>
            <person name="Chen L.J."/>
            <person name="Yin Y."/>
            <person name="Lin M."/>
            <person name="Huang H."/>
            <person name="Deng H."/>
            <person name="Wang Z.W."/>
            <person name="Zhu S.L."/>
            <person name="Zhao X."/>
            <person name="Deng C."/>
            <person name="Niu S.C."/>
            <person name="Huang J."/>
            <person name="Wang M."/>
            <person name="Liu G.H."/>
            <person name="Yang H.J."/>
            <person name="Xiao X.J."/>
            <person name="Hsiao Y.Y."/>
            <person name="Wu W.L."/>
            <person name="Chen Y.Y."/>
            <person name="Mitsuda N."/>
            <person name="Ohme-Takagi M."/>
            <person name="Luo Y.B."/>
            <person name="Van de Peer Y."/>
            <person name="Liu Z.J."/>
        </authorList>
    </citation>
    <scope>NUCLEOTIDE SEQUENCE [LARGE SCALE GENOMIC DNA]</scope>
    <source>
        <tissue evidence="2">The whole plant</tissue>
    </source>
</reference>
<evidence type="ECO:0000313" key="2">
    <source>
        <dbReference type="EMBL" id="PKU69309.1"/>
    </source>
</evidence>
<dbReference type="PANTHER" id="PTHR46407">
    <property type="entry name" value="OS02G0208700 PROTEIN"/>
    <property type="match status" value="1"/>
</dbReference>
<dbReference type="CDD" id="cd22152">
    <property type="entry name" value="F-box_AtAFR-like"/>
    <property type="match status" value="1"/>
</dbReference>
<accession>A0A2I0W0X1</accession>
<dbReference type="GO" id="GO:0080037">
    <property type="term" value="P:negative regulation of cytokinin-activated signaling pathway"/>
    <property type="evidence" value="ECO:0007669"/>
    <property type="project" value="InterPro"/>
</dbReference>
<dbReference type="SUPFAM" id="SSF81383">
    <property type="entry name" value="F-box domain"/>
    <property type="match status" value="1"/>
</dbReference>
<dbReference type="AlphaFoldDB" id="A0A2I0W0X1"/>
<dbReference type="SMART" id="SM00612">
    <property type="entry name" value="Kelch"/>
    <property type="match status" value="1"/>
</dbReference>
<dbReference type="InterPro" id="IPR001810">
    <property type="entry name" value="F-box_dom"/>
</dbReference>
<sequence>MHSLTRPNYKFSQKNSPLSKKAENFFYMEDLIPGLPEEIGLECLIRVPHGTLPLLRQVCRRWKQATESPFFHHLRRSAGSFHHLIIFIEARRAARRSLRFFSSHPYCRLATLNQSTGEWAPLPPIPFYVRHPFFFCIVASGLHLVVIGSLYRDSLTCNDSVYVYSFLSNTWHLGQPLPGPTRFLFACAGSPDNQVFIAGGHDERKNALKSAMVYDIAKDNWTMLPEMAREREDCTGVFAAGLFQVIGGSMQKRLEWSREAFDVGEWRWRAMEEDAVPEEEFLRTCVMGGLGRIYKCGVGGKMLLVKEGEDWREVAELPEDVRGSPIMVSWAERLMVARVESSGWPSAMFVLEMKKGVAIGWRRVAFPKKYHGYIYTACVDI</sequence>
<proteinExistence type="predicted"/>